<dbReference type="InParanoid" id="L9JEW5"/>
<comment type="similarity">
    <text evidence="2">Belongs to the tachykinin family.</text>
</comment>
<gene>
    <name evidence="9" type="ORF">TREES_T100012350</name>
</gene>
<comment type="subcellular location">
    <subcellularLocation>
        <location evidence="1">Secreted</location>
    </subcellularLocation>
</comment>
<keyword evidence="4" id="KW-0165">Cleavage on pair of basic residues</keyword>
<dbReference type="InterPro" id="IPR013055">
    <property type="entry name" value="Tachy_Neuro_lke_CS"/>
</dbReference>
<evidence type="ECO:0000313" key="10">
    <source>
        <dbReference type="Proteomes" id="UP000011518"/>
    </source>
</evidence>
<keyword evidence="3" id="KW-0964">Secreted</keyword>
<evidence type="ECO:0000256" key="6">
    <source>
        <dbReference type="ARBA" id="ARBA00022815"/>
    </source>
</evidence>
<dbReference type="STRING" id="246437.L9JEW5"/>
<organism evidence="9 10">
    <name type="scientific">Tupaia chinensis</name>
    <name type="common">Chinese tree shrew</name>
    <name type="synonym">Tupaia belangeri chinensis</name>
    <dbReference type="NCBI Taxonomy" id="246437"/>
    <lineage>
        <taxon>Eukaryota</taxon>
        <taxon>Metazoa</taxon>
        <taxon>Chordata</taxon>
        <taxon>Craniata</taxon>
        <taxon>Vertebrata</taxon>
        <taxon>Euteleostomi</taxon>
        <taxon>Mammalia</taxon>
        <taxon>Eutheria</taxon>
        <taxon>Euarchontoglires</taxon>
        <taxon>Scandentia</taxon>
        <taxon>Tupaiidae</taxon>
        <taxon>Tupaia</taxon>
    </lineage>
</organism>
<keyword evidence="8" id="KW-0472">Membrane</keyword>
<dbReference type="GO" id="GO:0007217">
    <property type="term" value="P:tachykinin receptor signaling pathway"/>
    <property type="evidence" value="ECO:0007669"/>
    <property type="project" value="InterPro"/>
</dbReference>
<reference evidence="10" key="2">
    <citation type="journal article" date="2013" name="Nat. Commun.">
        <title>Genome of the Chinese tree shrew.</title>
        <authorList>
            <person name="Fan Y."/>
            <person name="Huang Z.Y."/>
            <person name="Cao C.C."/>
            <person name="Chen C.S."/>
            <person name="Chen Y.X."/>
            <person name="Fan D.D."/>
            <person name="He J."/>
            <person name="Hou H.L."/>
            <person name="Hu L."/>
            <person name="Hu X.T."/>
            <person name="Jiang X.T."/>
            <person name="Lai R."/>
            <person name="Lang Y.S."/>
            <person name="Liang B."/>
            <person name="Liao S.G."/>
            <person name="Mu D."/>
            <person name="Ma Y.Y."/>
            <person name="Niu Y.Y."/>
            <person name="Sun X.Q."/>
            <person name="Xia J.Q."/>
            <person name="Xiao J."/>
            <person name="Xiong Z.Q."/>
            <person name="Xu L."/>
            <person name="Yang L."/>
            <person name="Zhang Y."/>
            <person name="Zhao W."/>
            <person name="Zhao X.D."/>
            <person name="Zheng Y.T."/>
            <person name="Zhou J.M."/>
            <person name="Zhu Y.B."/>
            <person name="Zhang G.J."/>
            <person name="Wang J."/>
            <person name="Yao Y.G."/>
        </authorList>
    </citation>
    <scope>NUCLEOTIDE SEQUENCE [LARGE SCALE GENOMIC DNA]</scope>
</reference>
<dbReference type="GO" id="GO:0006954">
    <property type="term" value="P:inflammatory response"/>
    <property type="evidence" value="ECO:0007669"/>
    <property type="project" value="TreeGrafter"/>
</dbReference>
<name>L9JEW5_TUPCH</name>
<dbReference type="GO" id="GO:0031835">
    <property type="term" value="F:substance P receptor binding"/>
    <property type="evidence" value="ECO:0007669"/>
    <property type="project" value="TreeGrafter"/>
</dbReference>
<dbReference type="Proteomes" id="UP000011518">
    <property type="component" value="Unassembled WGS sequence"/>
</dbReference>
<keyword evidence="7" id="KW-0527">Neuropeptide</keyword>
<evidence type="ECO:0000313" key="9">
    <source>
        <dbReference type="EMBL" id="ELW49150.1"/>
    </source>
</evidence>
<keyword evidence="6" id="KW-0027">Amidation</keyword>
<dbReference type="InterPro" id="IPR008216">
    <property type="entry name" value="Tachykinin_fam"/>
</dbReference>
<dbReference type="GO" id="GO:0007204">
    <property type="term" value="P:positive regulation of cytosolic calcium ion concentration"/>
    <property type="evidence" value="ECO:0007669"/>
    <property type="project" value="TreeGrafter"/>
</dbReference>
<dbReference type="PROSITE" id="PS00267">
    <property type="entry name" value="TACHYKININ"/>
    <property type="match status" value="1"/>
</dbReference>
<dbReference type="AlphaFoldDB" id="L9JEW5"/>
<evidence type="ECO:0000256" key="1">
    <source>
        <dbReference type="ARBA" id="ARBA00004613"/>
    </source>
</evidence>
<evidence type="ECO:0000256" key="3">
    <source>
        <dbReference type="ARBA" id="ARBA00022525"/>
    </source>
</evidence>
<keyword evidence="8" id="KW-0812">Transmembrane</keyword>
<keyword evidence="10" id="KW-1185">Reference proteome</keyword>
<dbReference type="PRINTS" id="PR01829">
    <property type="entry name" value="PROTACHYKNIN"/>
</dbReference>
<evidence type="ECO:0000256" key="5">
    <source>
        <dbReference type="ARBA" id="ARBA00022729"/>
    </source>
</evidence>
<keyword evidence="5" id="KW-0732">Signal</keyword>
<accession>L9JEW5</accession>
<dbReference type="GO" id="GO:0005615">
    <property type="term" value="C:extracellular space"/>
    <property type="evidence" value="ECO:0007669"/>
    <property type="project" value="TreeGrafter"/>
</dbReference>
<feature type="transmembrane region" description="Helical" evidence="8">
    <location>
        <begin position="87"/>
        <end position="108"/>
    </location>
</feature>
<reference evidence="10" key="1">
    <citation type="submission" date="2012-07" db="EMBL/GenBank/DDBJ databases">
        <title>Genome of the Chinese tree shrew, a rising model animal genetically related to primates.</title>
        <authorList>
            <person name="Zhang G."/>
            <person name="Fan Y."/>
            <person name="Yao Y."/>
            <person name="Huang Z."/>
        </authorList>
    </citation>
    <scope>NUCLEOTIDE SEQUENCE [LARGE SCALE GENOMIC DNA]</scope>
</reference>
<dbReference type="GO" id="GO:0007218">
    <property type="term" value="P:neuropeptide signaling pathway"/>
    <property type="evidence" value="ECO:0007669"/>
    <property type="project" value="UniProtKB-KW"/>
</dbReference>
<evidence type="ECO:0000256" key="2">
    <source>
        <dbReference type="ARBA" id="ARBA00007518"/>
    </source>
</evidence>
<protein>
    <submittedName>
        <fullName evidence="9">Protachykinin-1</fullName>
    </submittedName>
</protein>
<keyword evidence="8" id="KW-1133">Transmembrane helix</keyword>
<dbReference type="PANTHER" id="PTHR11250">
    <property type="entry name" value="TACHYKININ"/>
    <property type="match status" value="1"/>
</dbReference>
<dbReference type="EMBL" id="KB321003">
    <property type="protein sequence ID" value="ELW49150.1"/>
    <property type="molecule type" value="Genomic_DNA"/>
</dbReference>
<sequence length="262" mass="28683">MENAQGLRSNVRSKHPALQGFGFVTCAPVEMVHAVMNARPQGKSSPNKRWLVLSPAQEVEVVLETSVVIEKVVLVVMTTLVMEETSVVVVALMAAIVVVDTAEVGIAIMDLGFPRHSSVGGDSAEGAAAERGPGERFPHANAPLCLPPAGPGGLKKSDMKILVALAVFFLVSSQLFAEEIGANDDLNYWSDWSDSDQIKEELPEPFEHLLQRIARRPKPQQFFGLMGKRDADSSIEKQVALLKALYVGYERSAMQNYERRRK</sequence>
<evidence type="ECO:0000256" key="4">
    <source>
        <dbReference type="ARBA" id="ARBA00022685"/>
    </source>
</evidence>
<evidence type="ECO:0000256" key="8">
    <source>
        <dbReference type="SAM" id="Phobius"/>
    </source>
</evidence>
<dbReference type="PANTHER" id="PTHR11250:SF3">
    <property type="entry name" value="PROTACHYKININ-1"/>
    <property type="match status" value="1"/>
</dbReference>
<evidence type="ECO:0000256" key="7">
    <source>
        <dbReference type="ARBA" id="ARBA00023320"/>
    </source>
</evidence>
<proteinExistence type="inferred from homology"/>